<dbReference type="EMBL" id="BGZK01000570">
    <property type="protein sequence ID" value="GBP50663.1"/>
    <property type="molecule type" value="Genomic_DNA"/>
</dbReference>
<comment type="caution">
    <text evidence="2">The sequence shown here is derived from an EMBL/GenBank/DDBJ whole genome shotgun (WGS) entry which is preliminary data.</text>
</comment>
<accession>A0A4C1WHZ1</accession>
<name>A0A4C1WHZ1_EUMVA</name>
<organism evidence="2 3">
    <name type="scientific">Eumeta variegata</name>
    <name type="common">Bagworm moth</name>
    <name type="synonym">Eumeta japonica</name>
    <dbReference type="NCBI Taxonomy" id="151549"/>
    <lineage>
        <taxon>Eukaryota</taxon>
        <taxon>Metazoa</taxon>
        <taxon>Ecdysozoa</taxon>
        <taxon>Arthropoda</taxon>
        <taxon>Hexapoda</taxon>
        <taxon>Insecta</taxon>
        <taxon>Pterygota</taxon>
        <taxon>Neoptera</taxon>
        <taxon>Endopterygota</taxon>
        <taxon>Lepidoptera</taxon>
        <taxon>Glossata</taxon>
        <taxon>Ditrysia</taxon>
        <taxon>Tineoidea</taxon>
        <taxon>Psychidae</taxon>
        <taxon>Oiketicinae</taxon>
        <taxon>Eumeta</taxon>
    </lineage>
</organism>
<proteinExistence type="predicted"/>
<evidence type="ECO:0000313" key="3">
    <source>
        <dbReference type="Proteomes" id="UP000299102"/>
    </source>
</evidence>
<feature type="compositionally biased region" description="Polar residues" evidence="1">
    <location>
        <begin position="18"/>
        <end position="27"/>
    </location>
</feature>
<dbReference type="Proteomes" id="UP000299102">
    <property type="component" value="Unassembled WGS sequence"/>
</dbReference>
<dbReference type="AlphaFoldDB" id="A0A4C1WHZ1"/>
<evidence type="ECO:0000256" key="1">
    <source>
        <dbReference type="SAM" id="MobiDB-lite"/>
    </source>
</evidence>
<keyword evidence="3" id="KW-1185">Reference proteome</keyword>
<protein>
    <submittedName>
        <fullName evidence="2">Uncharacterized protein</fullName>
    </submittedName>
</protein>
<sequence length="88" mass="9928">MAHDGVASVNVGEGAWPITSTRRTSQTRVAKVRQMGETSWVPVQRLVSEREYRSQARARETSTEMSQRLANLRQNMLEVCDSKSNSEC</sequence>
<reference evidence="2 3" key="1">
    <citation type="journal article" date="2019" name="Commun. Biol.">
        <title>The bagworm genome reveals a unique fibroin gene that provides high tensile strength.</title>
        <authorList>
            <person name="Kono N."/>
            <person name="Nakamura H."/>
            <person name="Ohtoshi R."/>
            <person name="Tomita M."/>
            <person name="Numata K."/>
            <person name="Arakawa K."/>
        </authorList>
    </citation>
    <scope>NUCLEOTIDE SEQUENCE [LARGE SCALE GENOMIC DNA]</scope>
</reference>
<evidence type="ECO:0000313" key="2">
    <source>
        <dbReference type="EMBL" id="GBP50663.1"/>
    </source>
</evidence>
<gene>
    <name evidence="2" type="ORF">EVAR_34171_1</name>
</gene>
<feature type="region of interest" description="Disordered" evidence="1">
    <location>
        <begin position="1"/>
        <end position="27"/>
    </location>
</feature>